<feature type="signal peptide" evidence="1">
    <location>
        <begin position="1"/>
        <end position="20"/>
    </location>
</feature>
<accession>A0A6A6D9D3</accession>
<dbReference type="InterPro" id="IPR002110">
    <property type="entry name" value="Ankyrin_rpt"/>
</dbReference>
<dbReference type="InterPro" id="IPR051616">
    <property type="entry name" value="Cul2-RING_E3_ligase_SR"/>
</dbReference>
<evidence type="ECO:0000313" key="2">
    <source>
        <dbReference type="EMBL" id="KAF2174882.1"/>
    </source>
</evidence>
<name>A0A6A6D9D3_9PEZI</name>
<dbReference type="AlphaFoldDB" id="A0A6A6D9D3"/>
<dbReference type="PANTHER" id="PTHR46224">
    <property type="entry name" value="ANKYRIN REPEAT FAMILY PROTEIN"/>
    <property type="match status" value="1"/>
</dbReference>
<evidence type="ECO:0000313" key="3">
    <source>
        <dbReference type="Proteomes" id="UP000800200"/>
    </source>
</evidence>
<dbReference type="OrthoDB" id="4772757at2759"/>
<sequence>MLGMRAIAWVVCLLRPLTVPEFEHTLSAEIGDHTLNEGGLIDINILLGACAGWCTLMPSHQWKILYCEYISHISHIRGIQETGTKCHQYLIYAAELSPAHAALVGNGIRFDILGMLVSARYPALSKNWLQFALREALGKHYLMIPVRFAAGAVAMHGAPNVLKVLLDDGLYVNVWLYSSWAPFKPALLSKDPTASICSCEQLLDTNLDIITMSDHIGYRQGSKNASWPLLAKAISYGDSALVDRLLQGGWDPSLSWTFYTTRLAEDCWEAFFMMPSVAVKRPPAASARPLNSEVLNAILFSLSISTSSNHGNTINSGRFNCLQLLINAGANVNLTLPGLKEPLSLAIELEREDMINILLKAGALANPAGENFYVPLRLASSAQNARIIQKPLSCGVVVKAEKNEHPDPFMAALEIGCDDILKILLPQYLSAQVFRRVLTSTMISAIEHDKAWVLQELLREKCKSLAAINLDDANNLLLTASRKQMSEIVQFLLELGVKCSSPNGIRLLLISSIKGYLQVISKVHCQRRFNAGKKLLYNNSLRAVQ</sequence>
<dbReference type="EMBL" id="ML994762">
    <property type="protein sequence ID" value="KAF2174882.1"/>
    <property type="molecule type" value="Genomic_DNA"/>
</dbReference>
<proteinExistence type="predicted"/>
<feature type="chain" id="PRO_5025458694" evidence="1">
    <location>
        <begin position="21"/>
        <end position="545"/>
    </location>
</feature>
<reference evidence="2" key="1">
    <citation type="journal article" date="2020" name="Stud. Mycol.">
        <title>101 Dothideomycetes genomes: a test case for predicting lifestyles and emergence of pathogens.</title>
        <authorList>
            <person name="Haridas S."/>
            <person name="Albert R."/>
            <person name="Binder M."/>
            <person name="Bloem J."/>
            <person name="Labutti K."/>
            <person name="Salamov A."/>
            <person name="Andreopoulos B."/>
            <person name="Baker S."/>
            <person name="Barry K."/>
            <person name="Bills G."/>
            <person name="Bluhm B."/>
            <person name="Cannon C."/>
            <person name="Castanera R."/>
            <person name="Culley D."/>
            <person name="Daum C."/>
            <person name="Ezra D."/>
            <person name="Gonzalez J."/>
            <person name="Henrissat B."/>
            <person name="Kuo A."/>
            <person name="Liang C."/>
            <person name="Lipzen A."/>
            <person name="Lutzoni F."/>
            <person name="Magnuson J."/>
            <person name="Mondo S."/>
            <person name="Nolan M."/>
            <person name="Ohm R."/>
            <person name="Pangilinan J."/>
            <person name="Park H.-J."/>
            <person name="Ramirez L."/>
            <person name="Alfaro M."/>
            <person name="Sun H."/>
            <person name="Tritt A."/>
            <person name="Yoshinaga Y."/>
            <person name="Zwiers L.-H."/>
            <person name="Turgeon B."/>
            <person name="Goodwin S."/>
            <person name="Spatafora J."/>
            <person name="Crous P."/>
            <person name="Grigoriev I."/>
        </authorList>
    </citation>
    <scope>NUCLEOTIDE SEQUENCE</scope>
    <source>
        <strain evidence="2">CBS 207.26</strain>
    </source>
</reference>
<keyword evidence="1" id="KW-0732">Signal</keyword>
<protein>
    <submittedName>
        <fullName evidence="2">Ankyrin</fullName>
    </submittedName>
</protein>
<dbReference type="SUPFAM" id="SSF48403">
    <property type="entry name" value="Ankyrin repeat"/>
    <property type="match status" value="1"/>
</dbReference>
<dbReference type="InterPro" id="IPR036770">
    <property type="entry name" value="Ankyrin_rpt-contain_sf"/>
</dbReference>
<dbReference type="SMART" id="SM00248">
    <property type="entry name" value="ANK"/>
    <property type="match status" value="5"/>
</dbReference>
<dbReference type="PANTHER" id="PTHR46224:SF64">
    <property type="entry name" value="IQ MOTIF AND ANKYRIN REPEAT DOMAIN-CONTAINING PROTEIN 1"/>
    <property type="match status" value="1"/>
</dbReference>
<evidence type="ECO:0000256" key="1">
    <source>
        <dbReference type="SAM" id="SignalP"/>
    </source>
</evidence>
<gene>
    <name evidence="2" type="ORF">K469DRAFT_769429</name>
</gene>
<keyword evidence="3" id="KW-1185">Reference proteome</keyword>
<dbReference type="Proteomes" id="UP000800200">
    <property type="component" value="Unassembled WGS sequence"/>
</dbReference>
<dbReference type="Gene3D" id="1.25.40.20">
    <property type="entry name" value="Ankyrin repeat-containing domain"/>
    <property type="match status" value="1"/>
</dbReference>
<organism evidence="2 3">
    <name type="scientific">Zopfia rhizophila CBS 207.26</name>
    <dbReference type="NCBI Taxonomy" id="1314779"/>
    <lineage>
        <taxon>Eukaryota</taxon>
        <taxon>Fungi</taxon>
        <taxon>Dikarya</taxon>
        <taxon>Ascomycota</taxon>
        <taxon>Pezizomycotina</taxon>
        <taxon>Dothideomycetes</taxon>
        <taxon>Dothideomycetes incertae sedis</taxon>
        <taxon>Zopfiaceae</taxon>
        <taxon>Zopfia</taxon>
    </lineage>
</organism>